<dbReference type="CDD" id="cd09917">
    <property type="entry name" value="F-box_SF"/>
    <property type="match status" value="1"/>
</dbReference>
<evidence type="ECO:0008006" key="3">
    <source>
        <dbReference type="Google" id="ProtNLM"/>
    </source>
</evidence>
<protein>
    <recommendedName>
        <fullName evidence="3">F-box domain-containing protein</fullName>
    </recommendedName>
</protein>
<proteinExistence type="predicted"/>
<evidence type="ECO:0000313" key="2">
    <source>
        <dbReference type="Proteomes" id="UP000044841"/>
    </source>
</evidence>
<evidence type="ECO:0000313" key="1">
    <source>
        <dbReference type="EMBL" id="CUA75804.1"/>
    </source>
</evidence>
<dbReference type="AlphaFoldDB" id="A0A0K6GBP6"/>
<keyword evidence="2" id="KW-1185">Reference proteome</keyword>
<gene>
    <name evidence="1" type="ORF">RSOLAG22IIIB_06085</name>
</gene>
<organism evidence="1 2">
    <name type="scientific">Rhizoctonia solani</name>
    <dbReference type="NCBI Taxonomy" id="456999"/>
    <lineage>
        <taxon>Eukaryota</taxon>
        <taxon>Fungi</taxon>
        <taxon>Dikarya</taxon>
        <taxon>Basidiomycota</taxon>
        <taxon>Agaricomycotina</taxon>
        <taxon>Agaricomycetes</taxon>
        <taxon>Cantharellales</taxon>
        <taxon>Ceratobasidiaceae</taxon>
        <taxon>Rhizoctonia</taxon>
    </lineage>
</organism>
<name>A0A0K6GBP6_9AGAM</name>
<reference evidence="1 2" key="1">
    <citation type="submission" date="2015-07" db="EMBL/GenBank/DDBJ databases">
        <authorList>
            <person name="Noorani M."/>
        </authorList>
    </citation>
    <scope>NUCLEOTIDE SEQUENCE [LARGE SCALE GENOMIC DNA]</scope>
    <source>
        <strain evidence="1">BBA 69670</strain>
    </source>
</reference>
<dbReference type="EMBL" id="CYGV01001611">
    <property type="protein sequence ID" value="CUA75804.1"/>
    <property type="molecule type" value="Genomic_DNA"/>
</dbReference>
<accession>A0A0K6GBP6</accession>
<dbReference type="Proteomes" id="UP000044841">
    <property type="component" value="Unassembled WGS sequence"/>
</dbReference>
<sequence>MTEEMARALLDSLPNEVIIHILHCCPYKTIFQFSFVGGQTCKRNHEIVANSISLRLHIELGVNGLEVIKPPTKNTNATSSSVLEELTRYRDAWLKPKFGIPMELLVGRPRVLCWELHGGAYFKAYSSFAPRDHPDSLQIIPLDQLPPCPPASFGTKFQKFTTDPGQDLVILVAAIPERPSHVQLHIRSLTTGQPHPDAERPKLTVEFDFEVSVLANSTICYTPEVIESTLAVRFDCEIRRIYEIVILDWKSGRFLHRISSRTGTCASRFISPSHIAVFSATLPVQGGSLLRDIVISIYDITTPAQHDSQTGSNFCVHDCPILEPAIIFKFPKLRNSHSVFSIALMGNSDPVPCRAIYTSSVSFAYSRNMTLGLRVSLFQHPTSQNHLGGINAFRAFISMSCLLDHLARHRNFYGSPVVMSWDQWTEATRWFPEDEVDLSCSQMSGSRYITVKRGPNNLPGHHYLVITDFNTPIVQRHQHPNHLSTPYLYKFAMEEDDAALLNMNRPANNLRPPHSGDDLGEDNTIIIMTLGRDAPGIFDAGFKETIVSRLPCRIIIRTKLEVPHDGWLLDGNHIIGIKDYFGEHPCLSVYDLYMPS</sequence>